<accession>A0A9D5CRK7</accession>
<evidence type="ECO:0000313" key="1">
    <source>
        <dbReference type="EMBL" id="KAJ0978178.1"/>
    </source>
</evidence>
<reference evidence="1" key="1">
    <citation type="submission" date="2021-03" db="EMBL/GenBank/DDBJ databases">
        <authorList>
            <person name="Li Z."/>
            <person name="Yang C."/>
        </authorList>
    </citation>
    <scope>NUCLEOTIDE SEQUENCE</scope>
    <source>
        <strain evidence="1">Dzin_1.0</strain>
        <tissue evidence="1">Leaf</tissue>
    </source>
</reference>
<comment type="caution">
    <text evidence="1">The sequence shown here is derived from an EMBL/GenBank/DDBJ whole genome shotgun (WGS) entry which is preliminary data.</text>
</comment>
<name>A0A9D5CRK7_9LILI</name>
<proteinExistence type="predicted"/>
<reference evidence="1" key="2">
    <citation type="journal article" date="2022" name="Hortic Res">
        <title>The genome of Dioscorea zingiberensis sheds light on the biosynthesis, origin and evolution of the medicinally important diosgenin saponins.</title>
        <authorList>
            <person name="Li Y."/>
            <person name="Tan C."/>
            <person name="Li Z."/>
            <person name="Guo J."/>
            <person name="Li S."/>
            <person name="Chen X."/>
            <person name="Wang C."/>
            <person name="Dai X."/>
            <person name="Yang H."/>
            <person name="Song W."/>
            <person name="Hou L."/>
            <person name="Xu J."/>
            <person name="Tong Z."/>
            <person name="Xu A."/>
            <person name="Yuan X."/>
            <person name="Wang W."/>
            <person name="Yang Q."/>
            <person name="Chen L."/>
            <person name="Sun Z."/>
            <person name="Wang K."/>
            <person name="Pan B."/>
            <person name="Chen J."/>
            <person name="Bao Y."/>
            <person name="Liu F."/>
            <person name="Qi X."/>
            <person name="Gang D.R."/>
            <person name="Wen J."/>
            <person name="Li J."/>
        </authorList>
    </citation>
    <scope>NUCLEOTIDE SEQUENCE</scope>
    <source>
        <strain evidence="1">Dzin_1.0</strain>
    </source>
</reference>
<gene>
    <name evidence="1" type="ORF">J5N97_013652</name>
</gene>
<evidence type="ECO:0000313" key="2">
    <source>
        <dbReference type="Proteomes" id="UP001085076"/>
    </source>
</evidence>
<keyword evidence="2" id="KW-1185">Reference proteome</keyword>
<dbReference type="AlphaFoldDB" id="A0A9D5CRK7"/>
<sequence length="128" mass="14529">MRKHPSLKLFVPQLYSSSQISATAVVSRRLMIIPSRTFSTIAIVYLRISSLPLSISLSSKSERKCFSSSSSSFSEVFGDLEKRRSLIDRQPISGEREGLQNLRLRSHRLHRAWPLEKMTLGKATHQSI</sequence>
<organism evidence="1 2">
    <name type="scientific">Dioscorea zingiberensis</name>
    <dbReference type="NCBI Taxonomy" id="325984"/>
    <lineage>
        <taxon>Eukaryota</taxon>
        <taxon>Viridiplantae</taxon>
        <taxon>Streptophyta</taxon>
        <taxon>Embryophyta</taxon>
        <taxon>Tracheophyta</taxon>
        <taxon>Spermatophyta</taxon>
        <taxon>Magnoliopsida</taxon>
        <taxon>Liliopsida</taxon>
        <taxon>Dioscoreales</taxon>
        <taxon>Dioscoreaceae</taxon>
        <taxon>Dioscorea</taxon>
    </lineage>
</organism>
<protein>
    <submittedName>
        <fullName evidence="1">Uncharacterized protein</fullName>
    </submittedName>
</protein>
<dbReference type="EMBL" id="JAGGNH010000003">
    <property type="protein sequence ID" value="KAJ0978178.1"/>
    <property type="molecule type" value="Genomic_DNA"/>
</dbReference>
<dbReference type="Proteomes" id="UP001085076">
    <property type="component" value="Miscellaneous, Linkage group lg03"/>
</dbReference>